<dbReference type="GeneTree" id="ENSGT00940000158255"/>
<reference evidence="2" key="5">
    <citation type="submission" date="2025-09" db="UniProtKB">
        <authorList>
            <consortium name="Ensembl"/>
        </authorList>
    </citation>
    <scope>IDENTIFICATION</scope>
</reference>
<protein>
    <submittedName>
        <fullName evidence="2">Uncharacterized protein</fullName>
    </submittedName>
</protein>
<accession>A0A4W3GZA1</accession>
<reference evidence="3" key="3">
    <citation type="journal article" date="2014" name="Nature">
        <title>Elephant shark genome provides unique insights into gnathostome evolution.</title>
        <authorList>
            <consortium name="International Elephant Shark Genome Sequencing Consortium"/>
            <person name="Venkatesh B."/>
            <person name="Lee A.P."/>
            <person name="Ravi V."/>
            <person name="Maurya A.K."/>
            <person name="Lian M.M."/>
            <person name="Swann J.B."/>
            <person name="Ohta Y."/>
            <person name="Flajnik M.F."/>
            <person name="Sutoh Y."/>
            <person name="Kasahara M."/>
            <person name="Hoon S."/>
            <person name="Gangu V."/>
            <person name="Roy S.W."/>
            <person name="Irimia M."/>
            <person name="Korzh V."/>
            <person name="Kondrychyn I."/>
            <person name="Lim Z.W."/>
            <person name="Tay B.H."/>
            <person name="Tohari S."/>
            <person name="Kong K.W."/>
            <person name="Ho S."/>
            <person name="Lorente-Galdos B."/>
            <person name="Quilez J."/>
            <person name="Marques-Bonet T."/>
            <person name="Raney B.J."/>
            <person name="Ingham P.W."/>
            <person name="Tay A."/>
            <person name="Hillier L.W."/>
            <person name="Minx P."/>
            <person name="Boehm T."/>
            <person name="Wilson R.K."/>
            <person name="Brenner S."/>
            <person name="Warren W.C."/>
        </authorList>
    </citation>
    <scope>NUCLEOTIDE SEQUENCE [LARGE SCALE GENOMIC DNA]</scope>
</reference>
<evidence type="ECO:0000313" key="2">
    <source>
        <dbReference type="Ensembl" id="ENSCMIP00000003174.1"/>
    </source>
</evidence>
<dbReference type="InterPro" id="IPR027417">
    <property type="entry name" value="P-loop_NTPase"/>
</dbReference>
<dbReference type="Gene3D" id="3.40.50.300">
    <property type="entry name" value="P-loop containing nucleotide triphosphate hydrolases"/>
    <property type="match status" value="1"/>
</dbReference>
<dbReference type="Ensembl" id="ENSCMIT00000003291.1">
    <property type="protein sequence ID" value="ENSCMIP00000003174.1"/>
    <property type="gene ID" value="ENSCMIG00000001891.1"/>
</dbReference>
<dbReference type="AlphaFoldDB" id="A0A4W3GZA1"/>
<reference evidence="2" key="4">
    <citation type="submission" date="2025-08" db="UniProtKB">
        <authorList>
            <consortium name="Ensembl"/>
        </authorList>
    </citation>
    <scope>IDENTIFICATION</scope>
</reference>
<sequence length="96" mass="10906">MTDTHSLPLSLSLSLRRIKRKKIYVISTMKRPVPLEHHLYTGNSQKTQNQLFLLLDANSNFLTKGYYAAVEAKKERTSKHAQTFGAKQPTHHGASQ</sequence>
<dbReference type="Proteomes" id="UP000314986">
    <property type="component" value="Unassembled WGS sequence"/>
</dbReference>
<feature type="region of interest" description="Disordered" evidence="1">
    <location>
        <begin position="77"/>
        <end position="96"/>
    </location>
</feature>
<name>A0A4W3GZA1_CALMI</name>
<evidence type="ECO:0000313" key="3">
    <source>
        <dbReference type="Proteomes" id="UP000314986"/>
    </source>
</evidence>
<dbReference type="InParanoid" id="A0A4W3GZA1"/>
<evidence type="ECO:0000256" key="1">
    <source>
        <dbReference type="SAM" id="MobiDB-lite"/>
    </source>
</evidence>
<keyword evidence="3" id="KW-1185">Reference proteome</keyword>
<organism evidence="2 3">
    <name type="scientific">Callorhinchus milii</name>
    <name type="common">Ghost shark</name>
    <dbReference type="NCBI Taxonomy" id="7868"/>
    <lineage>
        <taxon>Eukaryota</taxon>
        <taxon>Metazoa</taxon>
        <taxon>Chordata</taxon>
        <taxon>Craniata</taxon>
        <taxon>Vertebrata</taxon>
        <taxon>Chondrichthyes</taxon>
        <taxon>Holocephali</taxon>
        <taxon>Chimaeriformes</taxon>
        <taxon>Callorhinchidae</taxon>
        <taxon>Callorhinchus</taxon>
    </lineage>
</organism>
<dbReference type="STRING" id="7868.ENSCMIP00000003174"/>
<proteinExistence type="predicted"/>
<reference evidence="3" key="1">
    <citation type="journal article" date="2006" name="Science">
        <title>Ancient noncoding elements conserved in the human genome.</title>
        <authorList>
            <person name="Venkatesh B."/>
            <person name="Kirkness E.F."/>
            <person name="Loh Y.H."/>
            <person name="Halpern A.L."/>
            <person name="Lee A.P."/>
            <person name="Johnson J."/>
            <person name="Dandona N."/>
            <person name="Viswanathan L.D."/>
            <person name="Tay A."/>
            <person name="Venter J.C."/>
            <person name="Strausberg R.L."/>
            <person name="Brenner S."/>
        </authorList>
    </citation>
    <scope>NUCLEOTIDE SEQUENCE [LARGE SCALE GENOMIC DNA]</scope>
</reference>
<reference evidence="3" key="2">
    <citation type="journal article" date="2007" name="PLoS Biol.">
        <title>Survey sequencing and comparative analysis of the elephant shark (Callorhinchus milii) genome.</title>
        <authorList>
            <person name="Venkatesh B."/>
            <person name="Kirkness E.F."/>
            <person name="Loh Y.H."/>
            <person name="Halpern A.L."/>
            <person name="Lee A.P."/>
            <person name="Johnson J."/>
            <person name="Dandona N."/>
            <person name="Viswanathan L.D."/>
            <person name="Tay A."/>
            <person name="Venter J.C."/>
            <person name="Strausberg R.L."/>
            <person name="Brenner S."/>
        </authorList>
    </citation>
    <scope>NUCLEOTIDE SEQUENCE [LARGE SCALE GENOMIC DNA]</scope>
</reference>